<keyword evidence="19" id="KW-0131">Cell cycle</keyword>
<feature type="transmembrane region" description="Helical" evidence="18">
    <location>
        <begin position="125"/>
        <end position="140"/>
    </location>
</feature>
<accession>A0A6B0YXX8</accession>
<feature type="transmembrane region" description="Helical" evidence="18">
    <location>
        <begin position="55"/>
        <end position="79"/>
    </location>
</feature>
<dbReference type="GO" id="GO:0015648">
    <property type="term" value="F:lipid-linked peptidoglycan transporter activity"/>
    <property type="evidence" value="ECO:0007669"/>
    <property type="project" value="TreeGrafter"/>
</dbReference>
<evidence type="ECO:0000256" key="17">
    <source>
        <dbReference type="SAM" id="MobiDB-lite"/>
    </source>
</evidence>
<dbReference type="GO" id="GO:0008955">
    <property type="term" value="F:peptidoglycan glycosyltransferase activity"/>
    <property type="evidence" value="ECO:0007669"/>
    <property type="project" value="UniProtKB-EC"/>
</dbReference>
<comment type="similarity">
    <text evidence="11">Belongs to the SEDS family. FtsW subfamily.</text>
</comment>
<dbReference type="PANTHER" id="PTHR30474">
    <property type="entry name" value="CELL CYCLE PROTEIN"/>
    <property type="match status" value="1"/>
</dbReference>
<dbReference type="EMBL" id="VXRG01000128">
    <property type="protein sequence ID" value="MXY94829.1"/>
    <property type="molecule type" value="Genomic_DNA"/>
</dbReference>
<keyword evidence="5" id="KW-0133">Cell shape</keyword>
<feature type="region of interest" description="Disordered" evidence="17">
    <location>
        <begin position="379"/>
        <end position="459"/>
    </location>
</feature>
<keyword evidence="4 18" id="KW-0812">Transmembrane</keyword>
<keyword evidence="7 18" id="KW-1133">Transmembrane helix</keyword>
<evidence type="ECO:0000256" key="10">
    <source>
        <dbReference type="ARBA" id="ARBA00033270"/>
    </source>
</evidence>
<evidence type="ECO:0000256" key="15">
    <source>
        <dbReference type="ARBA" id="ARBA00049902"/>
    </source>
</evidence>
<organism evidence="19">
    <name type="scientific">Caldilineaceae bacterium SB0664_bin_27</name>
    <dbReference type="NCBI Taxonomy" id="2605260"/>
    <lineage>
        <taxon>Bacteria</taxon>
        <taxon>Bacillati</taxon>
        <taxon>Chloroflexota</taxon>
        <taxon>Caldilineae</taxon>
        <taxon>Caldilineales</taxon>
        <taxon>Caldilineaceae</taxon>
    </lineage>
</organism>
<keyword evidence="8 18" id="KW-0472">Membrane</keyword>
<dbReference type="GO" id="GO:0032153">
    <property type="term" value="C:cell division site"/>
    <property type="evidence" value="ECO:0007669"/>
    <property type="project" value="TreeGrafter"/>
</dbReference>
<evidence type="ECO:0000256" key="12">
    <source>
        <dbReference type="ARBA" id="ARBA00041185"/>
    </source>
</evidence>
<evidence type="ECO:0000256" key="6">
    <source>
        <dbReference type="ARBA" id="ARBA00022984"/>
    </source>
</evidence>
<evidence type="ECO:0000256" key="9">
    <source>
        <dbReference type="ARBA" id="ARBA00032370"/>
    </source>
</evidence>
<evidence type="ECO:0000313" key="19">
    <source>
        <dbReference type="EMBL" id="MXY94829.1"/>
    </source>
</evidence>
<keyword evidence="2" id="KW-0328">Glycosyltransferase</keyword>
<comment type="function">
    <text evidence="16">Peptidoglycan polymerase that is essential for cell division.</text>
</comment>
<feature type="transmembrane region" description="Helical" evidence="18">
    <location>
        <begin position="196"/>
        <end position="216"/>
    </location>
</feature>
<dbReference type="PANTHER" id="PTHR30474:SF2">
    <property type="entry name" value="PEPTIDOGLYCAN GLYCOSYLTRANSFERASE FTSW-RELATED"/>
    <property type="match status" value="1"/>
</dbReference>
<evidence type="ECO:0000256" key="18">
    <source>
        <dbReference type="SAM" id="Phobius"/>
    </source>
</evidence>
<keyword evidence="19" id="KW-0132">Cell division</keyword>
<evidence type="ECO:0000256" key="14">
    <source>
        <dbReference type="ARBA" id="ARBA00044770"/>
    </source>
</evidence>
<dbReference type="EC" id="2.4.99.28" evidence="14"/>
<keyword evidence="6" id="KW-0573">Peptidoglycan synthesis</keyword>
<feature type="transmembrane region" description="Helical" evidence="18">
    <location>
        <begin position="275"/>
        <end position="300"/>
    </location>
</feature>
<dbReference type="GO" id="GO:0005886">
    <property type="term" value="C:plasma membrane"/>
    <property type="evidence" value="ECO:0007669"/>
    <property type="project" value="TreeGrafter"/>
</dbReference>
<dbReference type="GO" id="GO:0051301">
    <property type="term" value="P:cell division"/>
    <property type="evidence" value="ECO:0007669"/>
    <property type="project" value="UniProtKB-KW"/>
</dbReference>
<comment type="caution">
    <text evidence="19">The sequence shown here is derived from an EMBL/GenBank/DDBJ whole genome shotgun (WGS) entry which is preliminary data.</text>
</comment>
<evidence type="ECO:0000256" key="8">
    <source>
        <dbReference type="ARBA" id="ARBA00023136"/>
    </source>
</evidence>
<feature type="transmembrane region" description="Helical" evidence="18">
    <location>
        <begin position="312"/>
        <end position="339"/>
    </location>
</feature>
<comment type="subcellular location">
    <subcellularLocation>
        <location evidence="1">Membrane</location>
        <topology evidence="1">Multi-pass membrane protein</topology>
    </subcellularLocation>
</comment>
<feature type="transmembrane region" description="Helical" evidence="18">
    <location>
        <begin position="20"/>
        <end position="43"/>
    </location>
</feature>
<evidence type="ECO:0000256" key="16">
    <source>
        <dbReference type="ARBA" id="ARBA00049966"/>
    </source>
</evidence>
<comment type="catalytic activity">
    <reaction evidence="15">
        <text>[GlcNAc-(1-&gt;4)-Mur2Ac(oyl-L-Ala-gamma-D-Glu-L-Lys-D-Ala-D-Ala)](n)-di-trans,octa-cis-undecaprenyl diphosphate + beta-D-GlcNAc-(1-&gt;4)-Mur2Ac(oyl-L-Ala-gamma-D-Glu-L-Lys-D-Ala-D-Ala)-di-trans,octa-cis-undecaprenyl diphosphate = [GlcNAc-(1-&gt;4)-Mur2Ac(oyl-L-Ala-gamma-D-Glu-L-Lys-D-Ala-D-Ala)](n+1)-di-trans,octa-cis-undecaprenyl diphosphate + di-trans,octa-cis-undecaprenyl diphosphate + H(+)</text>
        <dbReference type="Rhea" id="RHEA:23708"/>
        <dbReference type="Rhea" id="RHEA-COMP:9602"/>
        <dbReference type="Rhea" id="RHEA-COMP:9603"/>
        <dbReference type="ChEBI" id="CHEBI:15378"/>
        <dbReference type="ChEBI" id="CHEBI:58405"/>
        <dbReference type="ChEBI" id="CHEBI:60033"/>
        <dbReference type="ChEBI" id="CHEBI:78435"/>
        <dbReference type="EC" id="2.4.99.28"/>
    </reaction>
</comment>
<feature type="compositionally biased region" description="Low complexity" evidence="17">
    <location>
        <begin position="401"/>
        <end position="420"/>
    </location>
</feature>
<reference evidence="19" key="1">
    <citation type="submission" date="2019-09" db="EMBL/GenBank/DDBJ databases">
        <title>Characterisation of the sponge microbiome using genome-centric metagenomics.</title>
        <authorList>
            <person name="Engelberts J.P."/>
            <person name="Robbins S.J."/>
            <person name="De Goeij J.M."/>
            <person name="Aranda M."/>
            <person name="Bell S.C."/>
            <person name="Webster N.S."/>
        </authorList>
    </citation>
    <scope>NUCLEOTIDE SEQUENCE</scope>
    <source>
        <strain evidence="19">SB0664_bin_27</strain>
    </source>
</reference>
<evidence type="ECO:0000256" key="3">
    <source>
        <dbReference type="ARBA" id="ARBA00022679"/>
    </source>
</evidence>
<evidence type="ECO:0000256" key="13">
    <source>
        <dbReference type="ARBA" id="ARBA00041418"/>
    </source>
</evidence>
<name>A0A6B0YXX8_9CHLR</name>
<evidence type="ECO:0000256" key="4">
    <source>
        <dbReference type="ARBA" id="ARBA00022692"/>
    </source>
</evidence>
<evidence type="ECO:0000256" key="5">
    <source>
        <dbReference type="ARBA" id="ARBA00022960"/>
    </source>
</evidence>
<feature type="transmembrane region" description="Helical" evidence="18">
    <location>
        <begin position="86"/>
        <end position="105"/>
    </location>
</feature>
<dbReference type="GO" id="GO:0009252">
    <property type="term" value="P:peptidoglycan biosynthetic process"/>
    <property type="evidence" value="ECO:0007669"/>
    <property type="project" value="UniProtKB-KW"/>
</dbReference>
<feature type="transmembrane region" description="Helical" evidence="18">
    <location>
        <begin position="345"/>
        <end position="368"/>
    </location>
</feature>
<feature type="compositionally biased region" description="Basic and acidic residues" evidence="17">
    <location>
        <begin position="383"/>
        <end position="400"/>
    </location>
</feature>
<sequence>MTMALQVSQAKQIGRFGPNIDWALATVLTCLILFGSVMVFSASYPLALENQVSPFYYVLLQLRWLGVGLVALVGAAIVPYRVWERWSVPLMALGLISLIALIFVGESRFGATRAFPGGRVQPSEPVKVIVLIYISTWLASKGDRIKNINYGLIPFGVLMGIVTSLIVVQPDISTTILIVVTALIIFFLAGAELKQLILGGFVAAVTFWLVITRNSYASRRVSALLESIQSPLNSSEWQIREASQAIVKGGPLGVGLGNSTEKLPGNLPLSWSDNIFAVIGEEMGLLGTLAVILLFTLFVYRGLRIASESSDIFGSLLAVGITALIILQAIIHIAVAVAVAPPTGVTLPFVSFGGSSLVTSMGAAGILLNISRYRGLPPPAAHRRGETGARPHTTAGDRIRGGLASAFGAKKSGASSGPPGQTAHAPSNFGWWNRGAHLSGSRRRRTTKNQRSDRRDHSG</sequence>
<evidence type="ECO:0000256" key="11">
    <source>
        <dbReference type="ARBA" id="ARBA00038053"/>
    </source>
</evidence>
<evidence type="ECO:0000256" key="1">
    <source>
        <dbReference type="ARBA" id="ARBA00004141"/>
    </source>
</evidence>
<feature type="compositionally biased region" description="Basic and acidic residues" evidence="17">
    <location>
        <begin position="450"/>
        <end position="459"/>
    </location>
</feature>
<feature type="transmembrane region" description="Helical" evidence="18">
    <location>
        <begin position="147"/>
        <end position="166"/>
    </location>
</feature>
<dbReference type="AlphaFoldDB" id="A0A6B0YXX8"/>
<evidence type="ECO:0000256" key="7">
    <source>
        <dbReference type="ARBA" id="ARBA00022989"/>
    </source>
</evidence>
<evidence type="ECO:0000256" key="2">
    <source>
        <dbReference type="ARBA" id="ARBA00022676"/>
    </source>
</evidence>
<feature type="transmembrane region" description="Helical" evidence="18">
    <location>
        <begin position="172"/>
        <end position="189"/>
    </location>
</feature>
<protein>
    <recommendedName>
        <fullName evidence="12">Probable peptidoglycan glycosyltransferase FtsW</fullName>
        <ecNumber evidence="14">2.4.99.28</ecNumber>
    </recommendedName>
    <alternativeName>
        <fullName evidence="13">Cell division protein FtsW</fullName>
    </alternativeName>
    <alternativeName>
        <fullName evidence="10">Cell wall polymerase</fullName>
    </alternativeName>
    <alternativeName>
        <fullName evidence="9">Peptidoglycan polymerase</fullName>
    </alternativeName>
</protein>
<keyword evidence="3" id="KW-0808">Transferase</keyword>
<gene>
    <name evidence="19" type="ORF">F4Y42_15425</name>
</gene>
<dbReference type="InterPro" id="IPR001182">
    <property type="entry name" value="FtsW/RodA"/>
</dbReference>
<proteinExistence type="inferred from homology"/>
<dbReference type="Pfam" id="PF01098">
    <property type="entry name" value="FTSW_RODA_SPOVE"/>
    <property type="match status" value="1"/>
</dbReference>
<dbReference type="GO" id="GO:0008360">
    <property type="term" value="P:regulation of cell shape"/>
    <property type="evidence" value="ECO:0007669"/>
    <property type="project" value="UniProtKB-KW"/>
</dbReference>